<dbReference type="Pfam" id="PF00759">
    <property type="entry name" value="Glyco_hydro_9"/>
    <property type="match status" value="1"/>
</dbReference>
<evidence type="ECO:0000256" key="1">
    <source>
        <dbReference type="ARBA" id="ARBA00000966"/>
    </source>
</evidence>
<protein>
    <recommendedName>
        <fullName evidence="9">Endoglucanase</fullName>
        <ecNumber evidence="9">3.2.1.4</ecNumber>
    </recommendedName>
</protein>
<proteinExistence type="inferred from homology"/>
<evidence type="ECO:0000256" key="3">
    <source>
        <dbReference type="ARBA" id="ARBA00022801"/>
    </source>
</evidence>
<keyword evidence="10" id="KW-0472">Membrane</keyword>
<keyword evidence="10" id="KW-1133">Transmembrane helix</keyword>
<dbReference type="GO" id="GO:0030245">
    <property type="term" value="P:cellulose catabolic process"/>
    <property type="evidence" value="ECO:0007669"/>
    <property type="project" value="UniProtKB-KW"/>
</dbReference>
<evidence type="ECO:0000256" key="2">
    <source>
        <dbReference type="ARBA" id="ARBA00007072"/>
    </source>
</evidence>
<dbReference type="AlphaFoldDB" id="A0AAD5W3A9"/>
<evidence type="ECO:0000256" key="4">
    <source>
        <dbReference type="ARBA" id="ARBA00023001"/>
    </source>
</evidence>
<organism evidence="12 13">
    <name type="scientific">Leucocoprinus birnbaumii</name>
    <dbReference type="NCBI Taxonomy" id="56174"/>
    <lineage>
        <taxon>Eukaryota</taxon>
        <taxon>Fungi</taxon>
        <taxon>Dikarya</taxon>
        <taxon>Basidiomycota</taxon>
        <taxon>Agaricomycotina</taxon>
        <taxon>Agaricomycetes</taxon>
        <taxon>Agaricomycetidae</taxon>
        <taxon>Agaricales</taxon>
        <taxon>Agaricineae</taxon>
        <taxon>Agaricaceae</taxon>
        <taxon>Leucocoprinus</taxon>
    </lineage>
</organism>
<keyword evidence="4 9" id="KW-0136">Cellulose degradation</keyword>
<evidence type="ECO:0000256" key="8">
    <source>
        <dbReference type="PROSITE-ProRule" id="PRU10060"/>
    </source>
</evidence>
<dbReference type="InterPro" id="IPR012341">
    <property type="entry name" value="6hp_glycosidase-like_sf"/>
</dbReference>
<dbReference type="Gene3D" id="1.50.10.10">
    <property type="match status" value="1"/>
</dbReference>
<feature type="active site" evidence="8">
    <location>
        <position position="482"/>
    </location>
</feature>
<evidence type="ECO:0000256" key="6">
    <source>
        <dbReference type="ARBA" id="ARBA00023295"/>
    </source>
</evidence>
<evidence type="ECO:0000256" key="7">
    <source>
        <dbReference type="ARBA" id="ARBA00023326"/>
    </source>
</evidence>
<keyword evidence="3 8" id="KW-0378">Hydrolase</keyword>
<keyword evidence="5 8" id="KW-0119">Carbohydrate metabolism</keyword>
<dbReference type="GO" id="GO:0008810">
    <property type="term" value="F:cellulase activity"/>
    <property type="evidence" value="ECO:0007669"/>
    <property type="project" value="UniProtKB-EC"/>
</dbReference>
<feature type="active site" evidence="8">
    <location>
        <position position="491"/>
    </location>
</feature>
<keyword evidence="9" id="KW-0732">Signal</keyword>
<keyword evidence="7 8" id="KW-0624">Polysaccharide degradation</keyword>
<sequence>MRVYVVVALILNVLSPCLAQVSLPNPPWLPPNASFGAAPSLGGYPNQHWTSLLGDLLYFYEAQRSGKLPNTNRVSWRNSSALDDGKDVGLDLTGGYYDAGDYIKATFPLSFTLMSICWGATDFGKGYDLANQTAYLDDMLRWGLDWLIKAGNQAHPNDNTLYVLVDAPAQDDDYWGGDIDIPLPRTSFQINATHPGTDVAAGTAAAFAACSNLYRNKGFNNTLSGPAALTNDTYADVLLNHAKSLYSFALNPNGGRLVYQKSVPVIAENYGSSGYGDDLAIAALFLAWATDSQDLHDQAVSYWTKYQVGSSGRVFNWDSKGPGIPILFTQVLKTSNSITGNLSNWQTAAEMYFDGIVEDNGSGRMTRGGLLYYNGDSDEASLNPALNAAMLLARYAPYASSTDKQSAYLQFAQSQVDYVLGNNTMSVPYVVGVNPNSPSNPHSAMASGGNDINAIDTNPVNTTYVLYGAVVGGPDVNDNFFDIRSDWPQTEVALDYNAPLLTLAAYSVMQTTVDPFYTSLKDGAYEKVKPKGQPCDAAIDQGCPPPRLSPGARVAMALGITIVGVILIGLAVYWYLLGQRYKNSKEQKNPKNTY</sequence>
<comment type="caution">
    <text evidence="12">The sequence shown here is derived from an EMBL/GenBank/DDBJ whole genome shotgun (WGS) entry which is preliminary data.</text>
</comment>
<feature type="signal peptide" evidence="9">
    <location>
        <begin position="1"/>
        <end position="19"/>
    </location>
</feature>
<dbReference type="EC" id="3.2.1.4" evidence="9"/>
<feature type="chain" id="PRO_5041776648" description="Endoglucanase" evidence="9">
    <location>
        <begin position="20"/>
        <end position="594"/>
    </location>
</feature>
<dbReference type="InterPro" id="IPR033126">
    <property type="entry name" value="Glyco_hydro_9_Asp/Glu_AS"/>
</dbReference>
<dbReference type="Proteomes" id="UP001213000">
    <property type="component" value="Unassembled WGS sequence"/>
</dbReference>
<dbReference type="InterPro" id="IPR008928">
    <property type="entry name" value="6-hairpin_glycosidase_sf"/>
</dbReference>
<dbReference type="SUPFAM" id="SSF48208">
    <property type="entry name" value="Six-hairpin glycosidases"/>
    <property type="match status" value="1"/>
</dbReference>
<evidence type="ECO:0000256" key="5">
    <source>
        <dbReference type="ARBA" id="ARBA00023277"/>
    </source>
</evidence>
<evidence type="ECO:0000313" key="13">
    <source>
        <dbReference type="Proteomes" id="UP001213000"/>
    </source>
</evidence>
<comment type="catalytic activity">
    <reaction evidence="1 9">
        <text>Endohydrolysis of (1-&gt;4)-beta-D-glucosidic linkages in cellulose, lichenin and cereal beta-D-glucans.</text>
        <dbReference type="EC" id="3.2.1.4"/>
    </reaction>
</comment>
<reference evidence="12" key="1">
    <citation type="submission" date="2022-07" db="EMBL/GenBank/DDBJ databases">
        <title>Genome Sequence of Leucocoprinus birnbaumii.</title>
        <authorList>
            <person name="Buettner E."/>
        </authorList>
    </citation>
    <scope>NUCLEOTIDE SEQUENCE</scope>
    <source>
        <strain evidence="12">VT141</strain>
    </source>
</reference>
<evidence type="ECO:0000313" key="12">
    <source>
        <dbReference type="EMBL" id="KAJ3575168.1"/>
    </source>
</evidence>
<dbReference type="InterPro" id="IPR001701">
    <property type="entry name" value="Glyco_hydro_9"/>
</dbReference>
<keyword evidence="6 8" id="KW-0326">Glycosidase</keyword>
<gene>
    <name evidence="12" type="ORF">NP233_g1294</name>
</gene>
<keyword evidence="13" id="KW-1185">Reference proteome</keyword>
<evidence type="ECO:0000256" key="10">
    <source>
        <dbReference type="SAM" id="Phobius"/>
    </source>
</evidence>
<evidence type="ECO:0000259" key="11">
    <source>
        <dbReference type="Pfam" id="PF00759"/>
    </source>
</evidence>
<feature type="transmembrane region" description="Helical" evidence="10">
    <location>
        <begin position="554"/>
        <end position="576"/>
    </location>
</feature>
<name>A0AAD5W3A9_9AGAR</name>
<dbReference type="PANTHER" id="PTHR22298">
    <property type="entry name" value="ENDO-1,4-BETA-GLUCANASE"/>
    <property type="match status" value="1"/>
</dbReference>
<dbReference type="PROSITE" id="PS00698">
    <property type="entry name" value="GH9_3"/>
    <property type="match status" value="1"/>
</dbReference>
<keyword evidence="10" id="KW-0812">Transmembrane</keyword>
<dbReference type="EMBL" id="JANIEX010000045">
    <property type="protein sequence ID" value="KAJ3575168.1"/>
    <property type="molecule type" value="Genomic_DNA"/>
</dbReference>
<comment type="similarity">
    <text evidence="2 8 9">Belongs to the glycosyl hydrolase 9 (cellulase E) family.</text>
</comment>
<evidence type="ECO:0000256" key="9">
    <source>
        <dbReference type="RuleBase" id="RU361166"/>
    </source>
</evidence>
<feature type="domain" description="Glycoside hydrolase family 9" evidence="11">
    <location>
        <begin position="50"/>
        <end position="503"/>
    </location>
</feature>
<accession>A0AAD5W3A9</accession>